<comment type="subcellular location">
    <subcellularLocation>
        <location evidence="7">Cell inner membrane</location>
        <topology evidence="7">Single-pass membrane protein</topology>
    </subcellularLocation>
</comment>
<keyword evidence="3 7" id="KW-1133">Transmembrane helix</keyword>
<feature type="transmembrane region" description="Helical" evidence="7">
    <location>
        <begin position="20"/>
        <end position="46"/>
    </location>
</feature>
<dbReference type="InterPro" id="IPR003770">
    <property type="entry name" value="MLTG-like"/>
</dbReference>
<accession>A0A4S2HEN8</accession>
<dbReference type="RefSeq" id="WP_135943549.1">
    <property type="nucleotide sequence ID" value="NZ_BMEI01000001.1"/>
</dbReference>
<dbReference type="NCBIfam" id="TIGR00247">
    <property type="entry name" value="endolytic transglycosylase MltG"/>
    <property type="match status" value="1"/>
</dbReference>
<evidence type="ECO:0000256" key="7">
    <source>
        <dbReference type="HAMAP-Rule" id="MF_02065"/>
    </source>
</evidence>
<protein>
    <recommendedName>
        <fullName evidence="7">Endolytic murein transglycosylase</fullName>
        <ecNumber evidence="7">4.2.2.29</ecNumber>
    </recommendedName>
    <alternativeName>
        <fullName evidence="7">Peptidoglycan lytic transglycosylase</fullName>
    </alternativeName>
    <alternativeName>
        <fullName evidence="7">Peptidoglycan polymerization terminase</fullName>
    </alternativeName>
</protein>
<keyword evidence="7" id="KW-0997">Cell inner membrane</keyword>
<evidence type="ECO:0000313" key="9">
    <source>
        <dbReference type="Proteomes" id="UP000305451"/>
    </source>
</evidence>
<evidence type="ECO:0000256" key="5">
    <source>
        <dbReference type="ARBA" id="ARBA00023239"/>
    </source>
</evidence>
<dbReference type="EC" id="4.2.2.29" evidence="7"/>
<dbReference type="GO" id="GO:0071555">
    <property type="term" value="P:cell wall organization"/>
    <property type="evidence" value="ECO:0007669"/>
    <property type="project" value="UniProtKB-KW"/>
</dbReference>
<sequence length="348" mass="37746">MAKTQSAPETPKRRSGPARVFAWLALLLVIFAVLAAGGAFAGYTWLQARFHAEGPAGQNETVMIEPGSGLIRIADVLEREGLVSDGRIFRAMVTLDGGQGDLRAGEYAIPENASMADIYDILREGETIHYPVTAAEGLTSAMIAAIVEAHPVLEGEIDAVPAEGSLLPETYLVTRGTQREAVLQRMRDAQNRLIDEFWPGRSPDLPYDSVEEALILASIVEKETGVAAERPMVASVFVNRLRRGMRLQSDPTIIYGLTRGEPLGRGIRRSELDGLANGYNTYQIDGLPPTPIANPGEASIRAVLNPPDTDYLYFVADGTGGHAFATSLAEHNRNVAAWRRIERQRGGQ</sequence>
<keyword evidence="1 7" id="KW-1003">Cell membrane</keyword>
<proteinExistence type="inferred from homology"/>
<evidence type="ECO:0000256" key="6">
    <source>
        <dbReference type="ARBA" id="ARBA00023316"/>
    </source>
</evidence>
<dbReference type="Gene3D" id="3.30.160.60">
    <property type="entry name" value="Classic Zinc Finger"/>
    <property type="match status" value="1"/>
</dbReference>
<organism evidence="8 9">
    <name type="scientific">Marinicauda pacifica</name>
    <dbReference type="NCBI Taxonomy" id="1133559"/>
    <lineage>
        <taxon>Bacteria</taxon>
        <taxon>Pseudomonadati</taxon>
        <taxon>Pseudomonadota</taxon>
        <taxon>Alphaproteobacteria</taxon>
        <taxon>Maricaulales</taxon>
        <taxon>Maricaulaceae</taxon>
        <taxon>Marinicauda</taxon>
    </lineage>
</organism>
<dbReference type="PANTHER" id="PTHR30518:SF2">
    <property type="entry name" value="ENDOLYTIC MUREIN TRANSGLYCOSYLASE"/>
    <property type="match status" value="1"/>
</dbReference>
<evidence type="ECO:0000256" key="1">
    <source>
        <dbReference type="ARBA" id="ARBA00022475"/>
    </source>
</evidence>
<dbReference type="Gene3D" id="3.30.1490.480">
    <property type="entry name" value="Endolytic murein transglycosylase"/>
    <property type="match status" value="1"/>
</dbReference>
<dbReference type="GO" id="GO:0008932">
    <property type="term" value="F:lytic endotransglycosylase activity"/>
    <property type="evidence" value="ECO:0007669"/>
    <property type="project" value="UniProtKB-UniRule"/>
</dbReference>
<dbReference type="HAMAP" id="MF_02065">
    <property type="entry name" value="MltG"/>
    <property type="match status" value="1"/>
</dbReference>
<comment type="function">
    <text evidence="7">Functions as a peptidoglycan terminase that cleaves nascent peptidoglycan strands endolytically to terminate their elongation.</text>
</comment>
<comment type="catalytic activity">
    <reaction evidence="7">
        <text>a peptidoglycan chain = a peptidoglycan chain with N-acetyl-1,6-anhydromuramyl-[peptide] at the reducing end + a peptidoglycan chain with N-acetylglucosamine at the non-reducing end.</text>
        <dbReference type="EC" id="4.2.2.29"/>
    </reaction>
</comment>
<evidence type="ECO:0000256" key="4">
    <source>
        <dbReference type="ARBA" id="ARBA00023136"/>
    </source>
</evidence>
<dbReference type="OrthoDB" id="9814591at2"/>
<dbReference type="PANTHER" id="PTHR30518">
    <property type="entry name" value="ENDOLYTIC MUREIN TRANSGLYCOSYLASE"/>
    <property type="match status" value="1"/>
</dbReference>
<evidence type="ECO:0000256" key="2">
    <source>
        <dbReference type="ARBA" id="ARBA00022692"/>
    </source>
</evidence>
<keyword evidence="4 7" id="KW-0472">Membrane</keyword>
<evidence type="ECO:0000313" key="8">
    <source>
        <dbReference type="EMBL" id="TGY94353.1"/>
    </source>
</evidence>
<keyword evidence="2 7" id="KW-0812">Transmembrane</keyword>
<comment type="similarity">
    <text evidence="7">Belongs to the transglycosylase MltG family.</text>
</comment>
<feature type="site" description="Important for catalytic activity" evidence="7">
    <location>
        <position position="223"/>
    </location>
</feature>
<keyword evidence="6 7" id="KW-0961">Cell wall biogenesis/degradation</keyword>
<dbReference type="AlphaFoldDB" id="A0A4S2HEN8"/>
<reference evidence="8 9" key="1">
    <citation type="journal article" date="2013" name="Int. J. Syst. Evol. Microbiol.">
        <title>Marinicauda pacifica gen. nov., sp. nov., a prosthecate alphaproteobacterium of the family Hyphomonadaceae isolated from deep seawater.</title>
        <authorList>
            <person name="Zhang X.Y."/>
            <person name="Li G.W."/>
            <person name="Wang C.S."/>
            <person name="Zhang Y.J."/>
            <person name="Xu X.W."/>
            <person name="Li H."/>
            <person name="Liu A."/>
            <person name="Liu C."/>
            <person name="Xie B.B."/>
            <person name="Qin Q.L."/>
            <person name="Xu Z."/>
            <person name="Chen X.L."/>
            <person name="Zhou B.C."/>
            <person name="Zhang Y.Z."/>
        </authorList>
    </citation>
    <scope>NUCLEOTIDE SEQUENCE [LARGE SCALE GENOMIC DNA]</scope>
    <source>
        <strain evidence="8 9">P-1 km-3</strain>
    </source>
</reference>
<comment type="caution">
    <text evidence="8">The sequence shown here is derived from an EMBL/GenBank/DDBJ whole genome shotgun (WGS) entry which is preliminary data.</text>
</comment>
<dbReference type="Pfam" id="PF02618">
    <property type="entry name" value="YceG"/>
    <property type="match status" value="1"/>
</dbReference>
<dbReference type="CDD" id="cd08010">
    <property type="entry name" value="MltG_like"/>
    <property type="match status" value="1"/>
</dbReference>
<dbReference type="FunFam" id="3.30.160.60:FF:000242">
    <property type="entry name" value="Endolytic murein transglycosylase"/>
    <property type="match status" value="1"/>
</dbReference>
<keyword evidence="5 7" id="KW-0456">Lyase</keyword>
<dbReference type="Proteomes" id="UP000305451">
    <property type="component" value="Unassembled WGS sequence"/>
</dbReference>
<dbReference type="GO" id="GO:0005886">
    <property type="term" value="C:plasma membrane"/>
    <property type="evidence" value="ECO:0007669"/>
    <property type="project" value="UniProtKB-SubCell"/>
</dbReference>
<gene>
    <name evidence="7 8" type="primary">mltG</name>
    <name evidence="8" type="ORF">E5162_03505</name>
</gene>
<dbReference type="EMBL" id="SRXV01000001">
    <property type="protein sequence ID" value="TGY94353.1"/>
    <property type="molecule type" value="Genomic_DNA"/>
</dbReference>
<dbReference type="GO" id="GO:0009252">
    <property type="term" value="P:peptidoglycan biosynthetic process"/>
    <property type="evidence" value="ECO:0007669"/>
    <property type="project" value="UniProtKB-UniRule"/>
</dbReference>
<evidence type="ECO:0000256" key="3">
    <source>
        <dbReference type="ARBA" id="ARBA00022989"/>
    </source>
</evidence>
<keyword evidence="9" id="KW-1185">Reference proteome</keyword>
<name>A0A4S2HEN8_9PROT</name>